<keyword evidence="1" id="KW-1133">Transmembrane helix</keyword>
<keyword evidence="1" id="KW-0472">Membrane</keyword>
<feature type="transmembrane region" description="Helical" evidence="1">
    <location>
        <begin position="57"/>
        <end position="77"/>
    </location>
</feature>
<keyword evidence="1" id="KW-0812">Transmembrane</keyword>
<evidence type="ECO:0000256" key="1">
    <source>
        <dbReference type="SAM" id="Phobius"/>
    </source>
</evidence>
<sequence>MMKEEGQGGRRNDQTKLWLTTQFLNFEKFLLIYNLKTSLTVTSCVMKNNPNPRDVNASSTFVIIFSMLKVLINYSVIQ</sequence>
<dbReference type="AlphaFoldDB" id="A0A0C3BSW6"/>
<evidence type="ECO:0000313" key="2">
    <source>
        <dbReference type="EMBL" id="KIM34481.1"/>
    </source>
</evidence>
<reference evidence="3" key="2">
    <citation type="submission" date="2015-01" db="EMBL/GenBank/DDBJ databases">
        <title>Evolutionary Origins and Diversification of the Mycorrhizal Mutualists.</title>
        <authorList>
            <consortium name="DOE Joint Genome Institute"/>
            <consortium name="Mycorrhizal Genomics Consortium"/>
            <person name="Kohler A."/>
            <person name="Kuo A."/>
            <person name="Nagy L.G."/>
            <person name="Floudas D."/>
            <person name="Copeland A."/>
            <person name="Barry K.W."/>
            <person name="Cichocki N."/>
            <person name="Veneault-Fourrey C."/>
            <person name="LaButti K."/>
            <person name="Lindquist E.A."/>
            <person name="Lipzen A."/>
            <person name="Lundell T."/>
            <person name="Morin E."/>
            <person name="Murat C."/>
            <person name="Riley R."/>
            <person name="Ohm R."/>
            <person name="Sun H."/>
            <person name="Tunlid A."/>
            <person name="Henrissat B."/>
            <person name="Grigoriev I.V."/>
            <person name="Hibbett D.S."/>
            <person name="Martin F."/>
        </authorList>
    </citation>
    <scope>NUCLEOTIDE SEQUENCE [LARGE SCALE GENOMIC DNA]</scope>
    <source>
        <strain evidence="3">MAFF 305830</strain>
    </source>
</reference>
<gene>
    <name evidence="2" type="ORF">M408DRAFT_325876</name>
</gene>
<proteinExistence type="predicted"/>
<keyword evidence="3" id="KW-1185">Reference proteome</keyword>
<protein>
    <submittedName>
        <fullName evidence="2">Uncharacterized protein</fullName>
    </submittedName>
</protein>
<dbReference type="EMBL" id="KN824277">
    <property type="protein sequence ID" value="KIM34481.1"/>
    <property type="molecule type" value="Genomic_DNA"/>
</dbReference>
<accession>A0A0C3BSW6</accession>
<organism evidence="2 3">
    <name type="scientific">Serendipita vermifera MAFF 305830</name>
    <dbReference type="NCBI Taxonomy" id="933852"/>
    <lineage>
        <taxon>Eukaryota</taxon>
        <taxon>Fungi</taxon>
        <taxon>Dikarya</taxon>
        <taxon>Basidiomycota</taxon>
        <taxon>Agaricomycotina</taxon>
        <taxon>Agaricomycetes</taxon>
        <taxon>Sebacinales</taxon>
        <taxon>Serendipitaceae</taxon>
        <taxon>Serendipita</taxon>
    </lineage>
</organism>
<evidence type="ECO:0000313" key="3">
    <source>
        <dbReference type="Proteomes" id="UP000054097"/>
    </source>
</evidence>
<dbReference type="Proteomes" id="UP000054097">
    <property type="component" value="Unassembled WGS sequence"/>
</dbReference>
<name>A0A0C3BSW6_SERVB</name>
<reference evidence="2 3" key="1">
    <citation type="submission" date="2014-04" db="EMBL/GenBank/DDBJ databases">
        <authorList>
            <consortium name="DOE Joint Genome Institute"/>
            <person name="Kuo A."/>
            <person name="Zuccaro A."/>
            <person name="Kohler A."/>
            <person name="Nagy L.G."/>
            <person name="Floudas D."/>
            <person name="Copeland A."/>
            <person name="Barry K.W."/>
            <person name="Cichocki N."/>
            <person name="Veneault-Fourrey C."/>
            <person name="LaButti K."/>
            <person name="Lindquist E.A."/>
            <person name="Lipzen A."/>
            <person name="Lundell T."/>
            <person name="Morin E."/>
            <person name="Murat C."/>
            <person name="Sun H."/>
            <person name="Tunlid A."/>
            <person name="Henrissat B."/>
            <person name="Grigoriev I.V."/>
            <person name="Hibbett D.S."/>
            <person name="Martin F."/>
            <person name="Nordberg H.P."/>
            <person name="Cantor M.N."/>
            <person name="Hua S.X."/>
        </authorList>
    </citation>
    <scope>NUCLEOTIDE SEQUENCE [LARGE SCALE GENOMIC DNA]</scope>
    <source>
        <strain evidence="2 3">MAFF 305830</strain>
    </source>
</reference>
<dbReference type="HOGENOM" id="CLU_2623527_0_0_1"/>